<feature type="transmembrane region" description="Helical" evidence="1">
    <location>
        <begin position="426"/>
        <end position="445"/>
    </location>
</feature>
<protein>
    <recommendedName>
        <fullName evidence="4">Glycosyltransferase RgtA/B/C/D-like domain-containing protein</fullName>
    </recommendedName>
</protein>
<dbReference type="RefSeq" id="WP_123632030.1">
    <property type="nucleotide sequence ID" value="NZ_AYKH01000041.1"/>
</dbReference>
<evidence type="ECO:0000256" key="1">
    <source>
        <dbReference type="SAM" id="Phobius"/>
    </source>
</evidence>
<evidence type="ECO:0000313" key="2">
    <source>
        <dbReference type="EMBL" id="ROO24758.1"/>
    </source>
</evidence>
<feature type="transmembrane region" description="Helical" evidence="1">
    <location>
        <begin position="141"/>
        <end position="157"/>
    </location>
</feature>
<feature type="transmembrane region" description="Helical" evidence="1">
    <location>
        <begin position="116"/>
        <end position="135"/>
    </location>
</feature>
<dbReference type="AlphaFoldDB" id="A0A423PGL5"/>
<reference evidence="2 3" key="1">
    <citation type="submission" date="2013-10" db="EMBL/GenBank/DDBJ databases">
        <title>Salinisphaera orenii MK-B5 Genome Sequencing.</title>
        <authorList>
            <person name="Lai Q."/>
            <person name="Li C."/>
            <person name="Shao Z."/>
        </authorList>
    </citation>
    <scope>NUCLEOTIDE SEQUENCE [LARGE SCALE GENOMIC DNA]</scope>
    <source>
        <strain evidence="2 3">MK-B5</strain>
    </source>
</reference>
<feature type="transmembrane region" description="Helical" evidence="1">
    <location>
        <begin position="85"/>
        <end position="109"/>
    </location>
</feature>
<gene>
    <name evidence="2" type="ORF">SAOR_14325</name>
</gene>
<organism evidence="2 3">
    <name type="scientific">Salinisphaera orenii MK-B5</name>
    <dbReference type="NCBI Taxonomy" id="856730"/>
    <lineage>
        <taxon>Bacteria</taxon>
        <taxon>Pseudomonadati</taxon>
        <taxon>Pseudomonadota</taxon>
        <taxon>Gammaproteobacteria</taxon>
        <taxon>Salinisphaerales</taxon>
        <taxon>Salinisphaeraceae</taxon>
        <taxon>Salinisphaera</taxon>
    </lineage>
</organism>
<feature type="transmembrane region" description="Helical" evidence="1">
    <location>
        <begin position="210"/>
        <end position="234"/>
    </location>
</feature>
<keyword evidence="3" id="KW-1185">Reference proteome</keyword>
<feature type="transmembrane region" description="Helical" evidence="1">
    <location>
        <begin position="393"/>
        <end position="414"/>
    </location>
</feature>
<feature type="transmembrane region" description="Helical" evidence="1">
    <location>
        <begin position="187"/>
        <end position="203"/>
    </location>
</feature>
<keyword evidence="1" id="KW-0812">Transmembrane</keyword>
<name>A0A423PGL5_9GAMM</name>
<comment type="caution">
    <text evidence="2">The sequence shown here is derived from an EMBL/GenBank/DDBJ whole genome shotgun (WGS) entry which is preliminary data.</text>
</comment>
<feature type="transmembrane region" description="Helical" evidence="1">
    <location>
        <begin position="164"/>
        <end position="181"/>
    </location>
</feature>
<sequence length="486" mass="54144">MAAPARRAGARPVLWLIALYAISRLAFRAAGVRFDLRPLDTSWQILDPVLLRHDLLESLFYMPGQPPLYNLMLGLVLKTGGNDTVLALLFRCLYSAMALATVLLLYALMRRLGVRVAIAFSTALVFMLTPALVLYEAIPYYTLPILVLLGGIAWLFHACIERPAFGRLCALFAAMAALIYLRSMFQWQWFVVLALFCALVLPGHRRQVFAAAAIPLLIVFALYGKNLAITGHFATSDWMGMSLSKLTTLAIDHDERERLVAAGALSEMALHDAPFKPPEAYPWIFDDLEPTGIAVLDQRRKSTGHVNFNHIGYAQVSQQALDDAMASLRRHPEAYLRSMGTAWLMFLRPSSDYPFLADNRADIAPYSRAFSLVLAGQPVYPEEPGFDLQPGHIGVLIALGYALAVGFGLVLLVRCAMRRRISTAEATLIFLWLNIMYVSVIGNAFEVDENQRFRFSVNPFIAAMLSVLAERVSAAIRSRREREPHV</sequence>
<keyword evidence="1" id="KW-1133">Transmembrane helix</keyword>
<evidence type="ECO:0000313" key="3">
    <source>
        <dbReference type="Proteomes" id="UP000283993"/>
    </source>
</evidence>
<dbReference type="EMBL" id="AYKH01000041">
    <property type="protein sequence ID" value="ROO24758.1"/>
    <property type="molecule type" value="Genomic_DNA"/>
</dbReference>
<keyword evidence="1" id="KW-0472">Membrane</keyword>
<accession>A0A423PGL5</accession>
<proteinExistence type="predicted"/>
<evidence type="ECO:0008006" key="4">
    <source>
        <dbReference type="Google" id="ProtNLM"/>
    </source>
</evidence>
<dbReference type="Proteomes" id="UP000283993">
    <property type="component" value="Unassembled WGS sequence"/>
</dbReference>